<sequence length="276" mass="31715">MSNPAAVLQLLLQDNPNLFTTEGLSALLEDCICLKYPKRHKFTYPSLLNQQVYLSLANLGDGSNEDEEILRRILSDPKGWCMDAPAEVKEGGKFYDNMGKVFGPRFGTDLFLYHTVRDNIQKLQKRLGISGVRTRNISVRDRLFSFPTVEDQLITLDEDRVTLQQAVPEIIKYFVSLVQMQPAYKLFLVDREEQKTSVSVTAVENAASNVVIAEIYTESYNWELTGANCWRGKSVERLDPDEIRLTLHLDWDENKFIFFEAQHPNLSRFPWLDTAE</sequence>
<proteinExistence type="predicted"/>
<evidence type="ECO:0000313" key="2">
    <source>
        <dbReference type="Proteomes" id="UP000623440"/>
    </source>
</evidence>
<evidence type="ECO:0000313" key="1">
    <source>
        <dbReference type="EMBL" id="MBD2535950.1"/>
    </source>
</evidence>
<accession>A0ABR8E602</accession>
<comment type="caution">
    <text evidence="1">The sequence shown here is derived from an EMBL/GenBank/DDBJ whole genome shotgun (WGS) entry which is preliminary data.</text>
</comment>
<dbReference type="EMBL" id="JACJSI010000361">
    <property type="protein sequence ID" value="MBD2535950.1"/>
    <property type="molecule type" value="Genomic_DNA"/>
</dbReference>
<reference evidence="1 2" key="1">
    <citation type="journal article" date="2020" name="ISME J.">
        <title>Comparative genomics reveals insights into cyanobacterial evolution and habitat adaptation.</title>
        <authorList>
            <person name="Chen M.Y."/>
            <person name="Teng W.K."/>
            <person name="Zhao L."/>
            <person name="Hu C.X."/>
            <person name="Zhou Y.K."/>
            <person name="Han B.P."/>
            <person name="Song L.R."/>
            <person name="Shu W.S."/>
        </authorList>
    </citation>
    <scope>NUCLEOTIDE SEQUENCE [LARGE SCALE GENOMIC DNA]</scope>
    <source>
        <strain evidence="1 2">FACHB-838</strain>
    </source>
</reference>
<dbReference type="Proteomes" id="UP000623440">
    <property type="component" value="Unassembled WGS sequence"/>
</dbReference>
<keyword evidence="2" id="KW-1185">Reference proteome</keyword>
<organism evidence="1 2">
    <name type="scientific">Nostoc flagelliforme FACHB-838</name>
    <dbReference type="NCBI Taxonomy" id="2692904"/>
    <lineage>
        <taxon>Bacteria</taxon>
        <taxon>Bacillati</taxon>
        <taxon>Cyanobacteriota</taxon>
        <taxon>Cyanophyceae</taxon>
        <taxon>Nostocales</taxon>
        <taxon>Nostocaceae</taxon>
        <taxon>Nostoc</taxon>
    </lineage>
</organism>
<gene>
    <name evidence="1" type="ORF">H6G97_44145</name>
</gene>
<name>A0ABR8E602_9NOSO</name>
<protein>
    <submittedName>
        <fullName evidence="1">Uncharacterized protein</fullName>
    </submittedName>
</protein>